<sequence length="350" mass="39387">MTRLEHCSDFEMSVPYGSIRGKIWHHNHQDEPAIHKDTVRVLALHGWQDNCGTFDRLIPLLPINLYIVAIDFPGHGLSSHLPAGCPYNDTMFVIELERIVQFLGWKDCAFTILGHSMGAAIAMFYACLYPSSVRRIISLDMIKPLTFPANKLAMKTREGIEQFLLLESKISTTNGVNNQTTITTPTNETPNSTTTPPLYDHQAAITKLISAHSVFGKITVEGAQILLKRGAKPSTIDPAKVYFTRDNRLKAILFQRLDNDSLAHYFEQLKCQLLIVKAQNGVRLDPDEISDRYIRLYREKCPKFDFVTIPGGHHVHLCSPENVHQTIIDFLDASSSADDDHHHAMNGQMA</sequence>
<gene>
    <name evidence="4" type="ORF">HUG17_6820</name>
</gene>
<dbReference type="AlphaFoldDB" id="A0A9D4P5P8"/>
<proteinExistence type="inferred from homology"/>
<dbReference type="InterPro" id="IPR050266">
    <property type="entry name" value="AB_hydrolase_sf"/>
</dbReference>
<reference evidence="4" key="2">
    <citation type="journal article" date="2021" name="World Allergy Organ. J.">
        <title>Chromosome-level assembly of Dermatophagoides farinae genome and transcriptome reveals two novel allergens Der f 37 and Der f 39.</title>
        <authorList>
            <person name="Chen J."/>
            <person name="Cai Z."/>
            <person name="Fan D."/>
            <person name="Hu J."/>
            <person name="Hou Y."/>
            <person name="He Y."/>
            <person name="Zhang Z."/>
            <person name="Zhao Z."/>
            <person name="Gao P."/>
            <person name="Hu W."/>
            <person name="Sun J."/>
            <person name="Li J."/>
            <person name="Ji K."/>
        </authorList>
    </citation>
    <scope>NUCLEOTIDE SEQUENCE</scope>
    <source>
        <strain evidence="4">JKM2019</strain>
    </source>
</reference>
<dbReference type="GO" id="GO:0016787">
    <property type="term" value="F:hydrolase activity"/>
    <property type="evidence" value="ECO:0007669"/>
    <property type="project" value="UniProtKB-KW"/>
</dbReference>
<evidence type="ECO:0000259" key="3">
    <source>
        <dbReference type="Pfam" id="PF00561"/>
    </source>
</evidence>
<dbReference type="Pfam" id="PF00561">
    <property type="entry name" value="Abhydrolase_1"/>
    <property type="match status" value="1"/>
</dbReference>
<evidence type="ECO:0000256" key="2">
    <source>
        <dbReference type="ARBA" id="ARBA00022801"/>
    </source>
</evidence>
<reference evidence="4" key="1">
    <citation type="submission" date="2020-06" db="EMBL/GenBank/DDBJ databases">
        <authorList>
            <person name="Ji K."/>
            <person name="Li J."/>
        </authorList>
    </citation>
    <scope>NUCLEOTIDE SEQUENCE</scope>
    <source>
        <strain evidence="4">JKM2019</strain>
        <tissue evidence="4">Whole body</tissue>
    </source>
</reference>
<protein>
    <submittedName>
        <fullName evidence="4">Serine hydrolase-like protein</fullName>
    </submittedName>
</protein>
<dbReference type="GO" id="GO:0016020">
    <property type="term" value="C:membrane"/>
    <property type="evidence" value="ECO:0007669"/>
    <property type="project" value="TreeGrafter"/>
</dbReference>
<evidence type="ECO:0000313" key="4">
    <source>
        <dbReference type="EMBL" id="KAH7644458.1"/>
    </source>
</evidence>
<evidence type="ECO:0000256" key="1">
    <source>
        <dbReference type="ARBA" id="ARBA00008645"/>
    </source>
</evidence>
<dbReference type="OrthoDB" id="190201at2759"/>
<dbReference type="PANTHER" id="PTHR43798">
    <property type="entry name" value="MONOACYLGLYCEROL LIPASE"/>
    <property type="match status" value="1"/>
</dbReference>
<comment type="caution">
    <text evidence="4">The sequence shown here is derived from an EMBL/GenBank/DDBJ whole genome shotgun (WGS) entry which is preliminary data.</text>
</comment>
<keyword evidence="2 4" id="KW-0378">Hydrolase</keyword>
<comment type="similarity">
    <text evidence="1">Belongs to the AB hydrolase superfamily.</text>
</comment>
<dbReference type="InterPro" id="IPR000073">
    <property type="entry name" value="AB_hydrolase_1"/>
</dbReference>
<dbReference type="InterPro" id="IPR029058">
    <property type="entry name" value="AB_hydrolase_fold"/>
</dbReference>
<dbReference type="Gene3D" id="3.40.50.1820">
    <property type="entry name" value="alpha/beta hydrolase"/>
    <property type="match status" value="1"/>
</dbReference>
<organism evidence="4">
    <name type="scientific">Dermatophagoides farinae</name>
    <name type="common">American house dust mite</name>
    <dbReference type="NCBI Taxonomy" id="6954"/>
    <lineage>
        <taxon>Eukaryota</taxon>
        <taxon>Metazoa</taxon>
        <taxon>Ecdysozoa</taxon>
        <taxon>Arthropoda</taxon>
        <taxon>Chelicerata</taxon>
        <taxon>Arachnida</taxon>
        <taxon>Acari</taxon>
        <taxon>Acariformes</taxon>
        <taxon>Sarcoptiformes</taxon>
        <taxon>Astigmata</taxon>
        <taxon>Psoroptidia</taxon>
        <taxon>Analgoidea</taxon>
        <taxon>Pyroglyphidae</taxon>
        <taxon>Dermatophagoidinae</taxon>
        <taxon>Dermatophagoides</taxon>
    </lineage>
</organism>
<dbReference type="PRINTS" id="PR00111">
    <property type="entry name" value="ABHYDROLASE"/>
</dbReference>
<dbReference type="PANTHER" id="PTHR43798:SF14">
    <property type="entry name" value="SERINE HYDROLASE-LIKE PROTEIN DDB_G0286239"/>
    <property type="match status" value="1"/>
</dbReference>
<feature type="domain" description="AB hydrolase-1" evidence="3">
    <location>
        <begin position="41"/>
        <end position="147"/>
    </location>
</feature>
<name>A0A9D4P5P8_DERFA</name>
<dbReference type="Proteomes" id="UP000828236">
    <property type="component" value="Unassembled WGS sequence"/>
</dbReference>
<dbReference type="EMBL" id="SDOV01000002">
    <property type="protein sequence ID" value="KAH7644458.1"/>
    <property type="molecule type" value="Genomic_DNA"/>
</dbReference>
<dbReference type="SUPFAM" id="SSF53474">
    <property type="entry name" value="alpha/beta-Hydrolases"/>
    <property type="match status" value="1"/>
</dbReference>
<accession>A0A9D4P5P8</accession>